<protein>
    <submittedName>
        <fullName evidence="1">Uncharacterized protein</fullName>
    </submittedName>
</protein>
<gene>
    <name evidence="1" type="ORF">HCN44_005605</name>
</gene>
<dbReference type="EMBL" id="JACMRX010000001">
    <property type="protein sequence ID" value="KAF7997328.1"/>
    <property type="molecule type" value="Genomic_DNA"/>
</dbReference>
<dbReference type="PANTHER" id="PTHR13318:SF178">
    <property type="entry name" value="OS02G0200900 PROTEIN"/>
    <property type="match status" value="1"/>
</dbReference>
<proteinExistence type="predicted"/>
<dbReference type="Proteomes" id="UP000639338">
    <property type="component" value="Unassembled WGS sequence"/>
</dbReference>
<dbReference type="PANTHER" id="PTHR13318">
    <property type="entry name" value="PARTNER OF PAIRED, ISOFORM B-RELATED"/>
    <property type="match status" value="1"/>
</dbReference>
<accession>A0A834Y559</accession>
<comment type="caution">
    <text evidence="1">The sequence shown here is derived from an EMBL/GenBank/DDBJ whole genome shotgun (WGS) entry which is preliminary data.</text>
</comment>
<reference evidence="1 2" key="1">
    <citation type="submission" date="2020-08" db="EMBL/GenBank/DDBJ databases">
        <title>Aphidius gifuensis genome sequencing and assembly.</title>
        <authorList>
            <person name="Du Z."/>
        </authorList>
    </citation>
    <scope>NUCLEOTIDE SEQUENCE [LARGE SCALE GENOMIC DNA]</scope>
    <source>
        <strain evidence="1">YNYX2018</strain>
        <tissue evidence="1">Adults</tissue>
    </source>
</reference>
<dbReference type="AlphaFoldDB" id="A0A834Y559"/>
<dbReference type="GO" id="GO:0031146">
    <property type="term" value="P:SCF-dependent proteasomal ubiquitin-dependent protein catabolic process"/>
    <property type="evidence" value="ECO:0007669"/>
    <property type="project" value="TreeGrafter"/>
</dbReference>
<dbReference type="InterPro" id="IPR032675">
    <property type="entry name" value="LRR_dom_sf"/>
</dbReference>
<dbReference type="Gene3D" id="3.80.10.10">
    <property type="entry name" value="Ribonuclease Inhibitor"/>
    <property type="match status" value="1"/>
</dbReference>
<dbReference type="Gene3D" id="1.20.1280.50">
    <property type="match status" value="1"/>
</dbReference>
<name>A0A834Y559_APHGI</name>
<evidence type="ECO:0000313" key="1">
    <source>
        <dbReference type="EMBL" id="KAF7997328.1"/>
    </source>
</evidence>
<dbReference type="SMART" id="SM00367">
    <property type="entry name" value="LRR_CC"/>
    <property type="match status" value="4"/>
</dbReference>
<evidence type="ECO:0000313" key="2">
    <source>
        <dbReference type="Proteomes" id="UP000639338"/>
    </source>
</evidence>
<dbReference type="GO" id="GO:0019005">
    <property type="term" value="C:SCF ubiquitin ligase complex"/>
    <property type="evidence" value="ECO:0007669"/>
    <property type="project" value="TreeGrafter"/>
</dbReference>
<dbReference type="SUPFAM" id="SSF52047">
    <property type="entry name" value="RNI-like"/>
    <property type="match status" value="2"/>
</dbReference>
<dbReference type="InterPro" id="IPR006553">
    <property type="entry name" value="Leu-rich_rpt_Cys-con_subtyp"/>
</dbReference>
<sequence length="588" mass="67214">MSVKKICVEKDQRICDNGDKNLKVVINSLDYDSLAKIFMLLPVPERIDMEKVCTKWKEACQLAWYDIKKYKCESSIGRCYDNRLLTQPYLKKILLRCGNYLNELSLSDICNSRIMPFVGDHCKNLTTLECKFNDDSLIDNADHFVQAFTQLDKLKCIKITVGHDCSNEIINLSAIFDSLPEEINEIYLFSEPIWDVRVRNISMSVRRFRNLQKLTAVGILLNNINFQEIADLTTLVYLSIGLHSNIHKNHSLFKKLVNLEYIKVTIGTEDDTDNISTEELETIFCTCRNLKHLDIPRGLYNIAGIPLEKWINFQNLQHLGIACRLMPDLANAIVKYCKNLKHLRIYYSYAAMDNTALEKLTELENLECLILDGPNYLHEELIIAISKNCKKLKRLEIPACIIVPAIDDDPLSSPSVLDELSKLQYLEHLNLRCVENVKDSTIIAIANNCKNLKSLNIQDCRSLTKTAFVALTNLKNLQILNVSYLDILDSFIIKLKGLRKLYCNQCTNLTDIGIIQFIKNNPDLELLNLCSHDYITIRTVITADQETKNRTNGIILHILISVPSILQASKSIIKSQWLVVGTGDVPYF</sequence>
<dbReference type="OrthoDB" id="6492012at2759"/>
<organism evidence="1 2">
    <name type="scientific">Aphidius gifuensis</name>
    <name type="common">Parasitoid wasp</name>
    <dbReference type="NCBI Taxonomy" id="684658"/>
    <lineage>
        <taxon>Eukaryota</taxon>
        <taxon>Metazoa</taxon>
        <taxon>Ecdysozoa</taxon>
        <taxon>Arthropoda</taxon>
        <taxon>Hexapoda</taxon>
        <taxon>Insecta</taxon>
        <taxon>Pterygota</taxon>
        <taxon>Neoptera</taxon>
        <taxon>Endopterygota</taxon>
        <taxon>Hymenoptera</taxon>
        <taxon>Apocrita</taxon>
        <taxon>Ichneumonoidea</taxon>
        <taxon>Braconidae</taxon>
        <taxon>Aphidiinae</taxon>
        <taxon>Aphidius</taxon>
    </lineage>
</organism>
<keyword evidence="2" id="KW-1185">Reference proteome</keyword>